<dbReference type="PIRSF" id="PIRSF006487">
    <property type="entry name" value="GcvT"/>
    <property type="match status" value="1"/>
</dbReference>
<evidence type="ECO:0000259" key="2">
    <source>
        <dbReference type="Pfam" id="PF01571"/>
    </source>
</evidence>
<comment type="caution">
    <text evidence="3">The sequence shown here is derived from an EMBL/GenBank/DDBJ whole genome shotgun (WGS) entry which is preliminary data.</text>
</comment>
<feature type="domain" description="GCVT N-terminal" evidence="2">
    <location>
        <begin position="9"/>
        <end position="262"/>
    </location>
</feature>
<dbReference type="NCBIfam" id="TIGR03317">
    <property type="entry name" value="ygfZ_signature"/>
    <property type="match status" value="1"/>
</dbReference>
<name>A0A0M2PUP7_PROHO</name>
<dbReference type="PANTHER" id="PTHR43757:SF14">
    <property type="entry name" value="GLYCINE CLEAVAGE T-PROTEIN FAMILY"/>
    <property type="match status" value="1"/>
</dbReference>
<reference evidence="3" key="1">
    <citation type="submission" date="2012-04" db="EMBL/GenBank/DDBJ databases">
        <authorList>
            <person name="Borisov I.G."/>
            <person name="Ivanikova N.V."/>
            <person name="Pinevich A.V."/>
        </authorList>
    </citation>
    <scope>NUCLEOTIDE SEQUENCE</scope>
    <source>
        <strain evidence="3">CALU 1027</strain>
    </source>
</reference>
<dbReference type="InterPro" id="IPR029043">
    <property type="entry name" value="GcvT/YgfZ_C"/>
</dbReference>
<dbReference type="SUPFAM" id="SSF101790">
    <property type="entry name" value="Aminomethyltransferase beta-barrel domain"/>
    <property type="match status" value="1"/>
</dbReference>
<proteinExistence type="predicted"/>
<accession>A0A0M2PUP7</accession>
<dbReference type="eggNOG" id="COG0354">
    <property type="taxonomic scope" value="Bacteria"/>
</dbReference>
<dbReference type="InterPro" id="IPR017703">
    <property type="entry name" value="YgfZ/GCV_T_CS"/>
</dbReference>
<evidence type="ECO:0000313" key="4">
    <source>
        <dbReference type="Proteomes" id="UP000034681"/>
    </source>
</evidence>
<sequence length="365" mass="39677">MTLLTLRELQARQGAVIDAAEAGAVPQTFGREAEAIAAVHQDQGVVLCDRSHWGCLDVLDRDRLRFLHNQSTNNFQTLQPGQGCETVFVTATARTLDLATAYVLADRVRLLLSPNRRQQIHDWLDRYIFPFDKVKLVDCSGEVGIFSLLGSHCGAWLQQLGIPDLPSAPHSHLTTEFQGSTVHLAQGSGLATEGYTLLVPGEQAAAAWHSLTETPGTPALPLGRQGWEQLRIQQGRPQPDRELTEDYNPLEAGLWQTVSFDKGCYIGQETIARLNTYKGVKQRLWGLRFQGQPEPGTLLTVADQRVGKVTSVVPTAEGSLGLGYIRTKAGGLGLQVQAGEVMGEVVPLAYVSHPALDPDSAVEST</sequence>
<keyword evidence="4" id="KW-1185">Reference proteome</keyword>
<dbReference type="InterPro" id="IPR028896">
    <property type="entry name" value="GcvT/YgfZ/DmdA"/>
</dbReference>
<gene>
    <name evidence="3" type="ORF">PROH_13220</name>
</gene>
<dbReference type="RefSeq" id="WP_017712259.1">
    <property type="nucleotide sequence ID" value="NZ_KB235937.1"/>
</dbReference>
<dbReference type="InterPro" id="IPR027266">
    <property type="entry name" value="TrmE/GcvT-like"/>
</dbReference>
<dbReference type="STRING" id="317619.GCA_000332315_01775"/>
<keyword evidence="1" id="KW-0809">Transit peptide</keyword>
<organism evidence="3 4">
    <name type="scientific">Prochlorothrix hollandica PCC 9006 = CALU 1027</name>
    <dbReference type="NCBI Taxonomy" id="317619"/>
    <lineage>
        <taxon>Bacteria</taxon>
        <taxon>Bacillati</taxon>
        <taxon>Cyanobacteriota</taxon>
        <taxon>Cyanophyceae</taxon>
        <taxon>Prochlorotrichales</taxon>
        <taxon>Prochlorotrichaceae</taxon>
        <taxon>Prochlorothrix</taxon>
    </lineage>
</organism>
<protein>
    <submittedName>
        <fullName evidence="3">Glycine cleavage system protein T</fullName>
    </submittedName>
</protein>
<dbReference type="Pfam" id="PF01571">
    <property type="entry name" value="GCV_T"/>
    <property type="match status" value="1"/>
</dbReference>
<dbReference type="SUPFAM" id="SSF103025">
    <property type="entry name" value="Folate-binding domain"/>
    <property type="match status" value="1"/>
</dbReference>
<dbReference type="OrthoDB" id="9796287at2"/>
<dbReference type="Gene3D" id="3.30.1360.120">
    <property type="entry name" value="Probable tRNA modification gtpase trme, domain 1"/>
    <property type="match status" value="1"/>
</dbReference>
<dbReference type="Proteomes" id="UP000034681">
    <property type="component" value="Unassembled WGS sequence"/>
</dbReference>
<dbReference type="PANTHER" id="PTHR43757">
    <property type="entry name" value="AMINOMETHYLTRANSFERASE"/>
    <property type="match status" value="1"/>
</dbReference>
<dbReference type="AlphaFoldDB" id="A0A0M2PUP7"/>
<evidence type="ECO:0000313" key="3">
    <source>
        <dbReference type="EMBL" id="KKI98812.1"/>
    </source>
</evidence>
<evidence type="ECO:0000256" key="1">
    <source>
        <dbReference type="ARBA" id="ARBA00022946"/>
    </source>
</evidence>
<dbReference type="InterPro" id="IPR006222">
    <property type="entry name" value="GCVT_N"/>
</dbReference>
<dbReference type="EMBL" id="AJTX02000006">
    <property type="protein sequence ID" value="KKI98812.1"/>
    <property type="molecule type" value="Genomic_DNA"/>
</dbReference>